<evidence type="ECO:0000313" key="2">
    <source>
        <dbReference type="Proteomes" id="UP000887565"/>
    </source>
</evidence>
<name>A0A915K9A4_ROMCU</name>
<organism evidence="2 3">
    <name type="scientific">Romanomermis culicivorax</name>
    <name type="common">Nematode worm</name>
    <dbReference type="NCBI Taxonomy" id="13658"/>
    <lineage>
        <taxon>Eukaryota</taxon>
        <taxon>Metazoa</taxon>
        <taxon>Ecdysozoa</taxon>
        <taxon>Nematoda</taxon>
        <taxon>Enoplea</taxon>
        <taxon>Dorylaimia</taxon>
        <taxon>Mermithida</taxon>
        <taxon>Mermithoidea</taxon>
        <taxon>Mermithidae</taxon>
        <taxon>Romanomermis</taxon>
    </lineage>
</organism>
<evidence type="ECO:0000256" key="1">
    <source>
        <dbReference type="SAM" id="Phobius"/>
    </source>
</evidence>
<keyword evidence="1" id="KW-1133">Transmembrane helix</keyword>
<feature type="transmembrane region" description="Helical" evidence="1">
    <location>
        <begin position="14"/>
        <end position="36"/>
    </location>
</feature>
<evidence type="ECO:0000313" key="3">
    <source>
        <dbReference type="WBParaSite" id="nRc.2.0.1.t35287-RA"/>
    </source>
</evidence>
<dbReference type="WBParaSite" id="nRc.2.0.1.t35287-RA">
    <property type="protein sequence ID" value="nRc.2.0.1.t35287-RA"/>
    <property type="gene ID" value="nRc.2.0.1.g35287"/>
</dbReference>
<keyword evidence="2" id="KW-1185">Reference proteome</keyword>
<reference evidence="3" key="1">
    <citation type="submission" date="2022-11" db="UniProtKB">
        <authorList>
            <consortium name="WormBaseParasite"/>
        </authorList>
    </citation>
    <scope>IDENTIFICATION</scope>
</reference>
<dbReference type="Proteomes" id="UP000887565">
    <property type="component" value="Unplaced"/>
</dbReference>
<proteinExistence type="predicted"/>
<dbReference type="AlphaFoldDB" id="A0A915K9A4"/>
<keyword evidence="1" id="KW-0812">Transmembrane</keyword>
<keyword evidence="1" id="KW-0472">Membrane</keyword>
<accession>A0A915K9A4</accession>
<sequence>MAAMLVSIGGRSRLLLIIAVVAIVLAVAVVMITVGVTRLIMAIKANGARVAIATVISVVAAARGRGVCLQSEP</sequence>
<protein>
    <submittedName>
        <fullName evidence="3">Uncharacterized protein</fullName>
    </submittedName>
</protein>